<evidence type="ECO:0000256" key="1">
    <source>
        <dbReference type="SAM" id="MobiDB-lite"/>
    </source>
</evidence>
<feature type="compositionally biased region" description="Basic and acidic residues" evidence="1">
    <location>
        <begin position="239"/>
        <end position="249"/>
    </location>
</feature>
<evidence type="ECO:0000313" key="3">
    <source>
        <dbReference type="Proteomes" id="UP000245768"/>
    </source>
</evidence>
<dbReference type="Proteomes" id="UP000245768">
    <property type="component" value="Unassembled WGS sequence"/>
</dbReference>
<feature type="region of interest" description="Disordered" evidence="1">
    <location>
        <begin position="88"/>
        <end position="107"/>
    </location>
</feature>
<dbReference type="PANTHER" id="PTHR13612">
    <property type="entry name" value="ENHANCER OF MRNA-DECAPPING PROTEIN 3"/>
    <property type="match status" value="1"/>
</dbReference>
<sequence length="249" mass="25648">MSSSSYLGLKVRVAMTSGEVIEGVITDIDTATGSLRIGQQAIARANICDLQIVTAGADPGASLSVPASSRAQVSFADPAIVSSSRSLADGVVSPPAPPSVSSTSLLSSSSSSLSAAALAPPFATARDAPLTSSAASSPKPTGRRAKAKGVVTRGGSNNPDSNSRNTEGKQGHGWDELTHSMQRHAQLSNKMEKSGRKGGGAGAQRYSNNHSSFYNGDNEQGDQESDLDEDFDFDAALGKFDKEFGSDRP</sequence>
<proteinExistence type="predicted"/>
<keyword evidence="3" id="KW-1185">Reference proteome</keyword>
<dbReference type="PANTHER" id="PTHR13612:SF0">
    <property type="entry name" value="ENHANCER OF MRNA-DECAPPING PROTEIN 3"/>
    <property type="match status" value="1"/>
</dbReference>
<feature type="compositionally biased region" description="Polar residues" evidence="1">
    <location>
        <begin position="154"/>
        <end position="165"/>
    </location>
</feature>
<feature type="region of interest" description="Disordered" evidence="1">
    <location>
        <begin position="127"/>
        <end position="174"/>
    </location>
</feature>
<dbReference type="GO" id="GO:0033962">
    <property type="term" value="P:P-body assembly"/>
    <property type="evidence" value="ECO:0007669"/>
    <property type="project" value="TreeGrafter"/>
</dbReference>
<dbReference type="EMBL" id="KZ819636">
    <property type="protein sequence ID" value="PWN90597.1"/>
    <property type="molecule type" value="Genomic_DNA"/>
</dbReference>
<dbReference type="InParanoid" id="A0A316YMK2"/>
<feature type="compositionally biased region" description="Polar residues" evidence="1">
    <location>
        <begin position="205"/>
        <end position="218"/>
    </location>
</feature>
<dbReference type="GO" id="GO:0000932">
    <property type="term" value="C:P-body"/>
    <property type="evidence" value="ECO:0007669"/>
    <property type="project" value="TreeGrafter"/>
</dbReference>
<dbReference type="GO" id="GO:0031087">
    <property type="term" value="P:deadenylation-independent decapping of nuclear-transcribed mRNA"/>
    <property type="evidence" value="ECO:0007669"/>
    <property type="project" value="TreeGrafter"/>
</dbReference>
<name>A0A316YMK2_9BASI</name>
<evidence type="ECO:0008006" key="4">
    <source>
        <dbReference type="Google" id="ProtNLM"/>
    </source>
</evidence>
<gene>
    <name evidence="2" type="ORF">FA10DRAFT_117988</name>
</gene>
<reference evidence="2 3" key="1">
    <citation type="journal article" date="2018" name="Mol. Biol. Evol.">
        <title>Broad Genomic Sampling Reveals a Smut Pathogenic Ancestry of the Fungal Clade Ustilaginomycotina.</title>
        <authorList>
            <person name="Kijpornyongpan T."/>
            <person name="Mondo S.J."/>
            <person name="Barry K."/>
            <person name="Sandor L."/>
            <person name="Lee J."/>
            <person name="Lipzen A."/>
            <person name="Pangilinan J."/>
            <person name="LaButti K."/>
            <person name="Hainaut M."/>
            <person name="Henrissat B."/>
            <person name="Grigoriev I.V."/>
            <person name="Spatafora J.W."/>
            <person name="Aime M.C."/>
        </authorList>
    </citation>
    <scope>NUCLEOTIDE SEQUENCE [LARGE SCALE GENOMIC DNA]</scope>
    <source>
        <strain evidence="2 3">MCA 4198</strain>
    </source>
</reference>
<protein>
    <recommendedName>
        <fullName evidence="4">DFDF domain-containing protein</fullName>
    </recommendedName>
</protein>
<dbReference type="AlphaFoldDB" id="A0A316YMK2"/>
<organism evidence="2 3">
    <name type="scientific">Acaromyces ingoldii</name>
    <dbReference type="NCBI Taxonomy" id="215250"/>
    <lineage>
        <taxon>Eukaryota</taxon>
        <taxon>Fungi</taxon>
        <taxon>Dikarya</taxon>
        <taxon>Basidiomycota</taxon>
        <taxon>Ustilaginomycotina</taxon>
        <taxon>Exobasidiomycetes</taxon>
        <taxon>Exobasidiales</taxon>
        <taxon>Cryptobasidiaceae</taxon>
        <taxon>Acaromyces</taxon>
    </lineage>
</organism>
<feature type="region of interest" description="Disordered" evidence="1">
    <location>
        <begin position="186"/>
        <end position="249"/>
    </location>
</feature>
<dbReference type="GO" id="GO:0003729">
    <property type="term" value="F:mRNA binding"/>
    <property type="evidence" value="ECO:0007669"/>
    <property type="project" value="TreeGrafter"/>
</dbReference>
<feature type="compositionally biased region" description="Polar residues" evidence="1">
    <location>
        <begin position="130"/>
        <end position="139"/>
    </location>
</feature>
<feature type="compositionally biased region" description="Acidic residues" evidence="1">
    <location>
        <begin position="219"/>
        <end position="233"/>
    </location>
</feature>
<dbReference type="RefSeq" id="XP_025377795.1">
    <property type="nucleotide sequence ID" value="XM_025517908.1"/>
</dbReference>
<accession>A0A316YMK2</accession>
<evidence type="ECO:0000313" key="2">
    <source>
        <dbReference type="EMBL" id="PWN90597.1"/>
    </source>
</evidence>
<dbReference type="GeneID" id="37039824"/>